<dbReference type="GO" id="GO:0016301">
    <property type="term" value="F:kinase activity"/>
    <property type="evidence" value="ECO:0007669"/>
    <property type="project" value="UniProtKB-KW"/>
</dbReference>
<accession>A0A3E0VKT1</accession>
<evidence type="ECO:0000256" key="1">
    <source>
        <dbReference type="ARBA" id="ARBA00006479"/>
    </source>
</evidence>
<dbReference type="RefSeq" id="WP_116414862.1">
    <property type="nucleotide sequence ID" value="NZ_NBWZ01000001.1"/>
</dbReference>
<dbReference type="EMBL" id="NBWZ01000001">
    <property type="protein sequence ID" value="RFA09477.1"/>
    <property type="molecule type" value="Genomic_DNA"/>
</dbReference>
<reference evidence="2 3" key="1">
    <citation type="submission" date="2017-04" db="EMBL/GenBank/DDBJ databases">
        <title>Comparative genome analysis of Subtercola boreus.</title>
        <authorList>
            <person name="Cho Y.-J."/>
            <person name="Cho A."/>
            <person name="Kim O.-S."/>
            <person name="Lee J.-I."/>
        </authorList>
    </citation>
    <scope>NUCLEOTIDE SEQUENCE [LARGE SCALE GENOMIC DNA]</scope>
    <source>
        <strain evidence="2 3">K300</strain>
    </source>
</reference>
<dbReference type="InterPro" id="IPR000600">
    <property type="entry name" value="ROK"/>
</dbReference>
<dbReference type="OrthoDB" id="849313at2"/>
<gene>
    <name evidence="2" type="ORF">B7R54_09745</name>
</gene>
<protein>
    <submittedName>
        <fullName evidence="2">Polyphosphate glucokinase</fullName>
    </submittedName>
</protein>
<dbReference type="AlphaFoldDB" id="A0A3E0VKT1"/>
<evidence type="ECO:0000313" key="3">
    <source>
        <dbReference type="Proteomes" id="UP000256486"/>
    </source>
</evidence>
<dbReference type="CDD" id="cd24058">
    <property type="entry name" value="ASKHA_NBD_ROK_PPGK"/>
    <property type="match status" value="1"/>
</dbReference>
<dbReference type="InterPro" id="IPR043129">
    <property type="entry name" value="ATPase_NBD"/>
</dbReference>
<dbReference type="PANTHER" id="PTHR18964">
    <property type="entry name" value="ROK (REPRESSOR, ORF, KINASE) FAMILY"/>
    <property type="match status" value="1"/>
</dbReference>
<dbReference type="NCBIfam" id="NF045942">
    <property type="entry name" value="PolPhglucPhase"/>
    <property type="match status" value="1"/>
</dbReference>
<organism evidence="2 3">
    <name type="scientific">Subtercola boreus</name>
    <dbReference type="NCBI Taxonomy" id="120213"/>
    <lineage>
        <taxon>Bacteria</taxon>
        <taxon>Bacillati</taxon>
        <taxon>Actinomycetota</taxon>
        <taxon>Actinomycetes</taxon>
        <taxon>Micrococcales</taxon>
        <taxon>Microbacteriaceae</taxon>
        <taxon>Subtercola</taxon>
    </lineage>
</organism>
<proteinExistence type="inferred from homology"/>
<sequence length="275" mass="28980">MTGSTDSSIAIGIDIGGTGIKGAIVNTETGELLSDRIKLDTPEGGKPKDVVGTVEKLLAQLTDAPADAPIGIDFPAVVQNGKTMSAANVSKKWIGLEAEKLFEDALQRDITFVNDADAAGYAEVRYGAAKGKNGLIIMTTLGTGIGTAIIYNGVLIPNAELGHIQIDGGDYEHKASYAAKERDDLNWVQWAARLQTYYAELEKLLWPDLFIVGGGVSKSYQEFLPKISINTPMVPATLRNNAGILGAASLALEPKVLPNANQLVGEPGESAVSLT</sequence>
<keyword evidence="3" id="KW-1185">Reference proteome</keyword>
<dbReference type="Proteomes" id="UP000256486">
    <property type="component" value="Unassembled WGS sequence"/>
</dbReference>
<name>A0A3E0VKT1_9MICO</name>
<dbReference type="Gene3D" id="3.30.420.40">
    <property type="match status" value="2"/>
</dbReference>
<keyword evidence="2" id="KW-0418">Kinase</keyword>
<evidence type="ECO:0000313" key="2">
    <source>
        <dbReference type="EMBL" id="RFA09477.1"/>
    </source>
</evidence>
<dbReference type="PANTHER" id="PTHR18964:SF146">
    <property type="entry name" value="POLYPHOSPHATE GLUCOKINASE"/>
    <property type="match status" value="1"/>
</dbReference>
<comment type="similarity">
    <text evidence="1">Belongs to the ROK (NagC/XylR) family.</text>
</comment>
<dbReference type="Pfam" id="PF00480">
    <property type="entry name" value="ROK"/>
    <property type="match status" value="1"/>
</dbReference>
<dbReference type="SUPFAM" id="SSF53067">
    <property type="entry name" value="Actin-like ATPase domain"/>
    <property type="match status" value="1"/>
</dbReference>
<comment type="caution">
    <text evidence="2">The sequence shown here is derived from an EMBL/GenBank/DDBJ whole genome shotgun (WGS) entry which is preliminary data.</text>
</comment>
<keyword evidence="2" id="KW-0808">Transferase</keyword>